<dbReference type="Proteomes" id="UP000657592">
    <property type="component" value="Unassembled WGS sequence"/>
</dbReference>
<reference evidence="2" key="2">
    <citation type="submission" date="2020-09" db="EMBL/GenBank/DDBJ databases">
        <authorList>
            <person name="Sun Q."/>
            <person name="Zhou Y."/>
        </authorList>
    </citation>
    <scope>NUCLEOTIDE SEQUENCE</scope>
    <source>
        <strain evidence="2">CGMCC 1.15794</strain>
    </source>
</reference>
<accession>A0A917IB07</accession>
<sequence length="310" mass="33904">MLRLSEVILVTNLDDDATLWEFASLAARALGLDDAPQVVPDPLVQQYVLRCIEELVSLGLAFPLTLGRDPVTGEWTLTFWDTDAEQTVERVRKEWGEITEPLFSAMVVSLSSTDAGTALGEQLYANGIQPLPPVWRPPAHRSGGGKTLDTTALGLEVDRVPFERILRLSEEFLVSNLTDPATLWEFAARAARILGLDDAAKVVSDPLVQHYVLHSIEELVSLGLARPMTVKKDPETGMSSVTSWDAGAAQTVERVGKDWGEITQPFLSTMVVTLSPTNAGVALGKHILTEREAQRNKDQPPPEPRSCSRS</sequence>
<evidence type="ECO:0000313" key="3">
    <source>
        <dbReference type="Proteomes" id="UP000657592"/>
    </source>
</evidence>
<protein>
    <submittedName>
        <fullName evidence="2">Uncharacterized protein</fullName>
    </submittedName>
</protein>
<evidence type="ECO:0000313" key="2">
    <source>
        <dbReference type="EMBL" id="GGH33803.1"/>
    </source>
</evidence>
<dbReference type="EMBL" id="BMJY01000001">
    <property type="protein sequence ID" value="GGH33803.1"/>
    <property type="molecule type" value="Genomic_DNA"/>
</dbReference>
<organism evidence="2 3">
    <name type="scientific">Microbacterium album</name>
    <dbReference type="NCBI Taxonomy" id="2053191"/>
    <lineage>
        <taxon>Bacteria</taxon>
        <taxon>Bacillati</taxon>
        <taxon>Actinomycetota</taxon>
        <taxon>Actinomycetes</taxon>
        <taxon>Micrococcales</taxon>
        <taxon>Microbacteriaceae</taxon>
        <taxon>Microbacterium</taxon>
    </lineage>
</organism>
<comment type="caution">
    <text evidence="2">The sequence shown here is derived from an EMBL/GenBank/DDBJ whole genome shotgun (WGS) entry which is preliminary data.</text>
</comment>
<reference evidence="2" key="1">
    <citation type="journal article" date="2014" name="Int. J. Syst. Evol. Microbiol.">
        <title>Complete genome sequence of Corynebacterium casei LMG S-19264T (=DSM 44701T), isolated from a smear-ripened cheese.</title>
        <authorList>
            <consortium name="US DOE Joint Genome Institute (JGI-PGF)"/>
            <person name="Walter F."/>
            <person name="Albersmeier A."/>
            <person name="Kalinowski J."/>
            <person name="Ruckert C."/>
        </authorList>
    </citation>
    <scope>NUCLEOTIDE SEQUENCE</scope>
    <source>
        <strain evidence="2">CGMCC 1.15794</strain>
    </source>
</reference>
<feature type="region of interest" description="Disordered" evidence="1">
    <location>
        <begin position="289"/>
        <end position="310"/>
    </location>
</feature>
<keyword evidence="3" id="KW-1185">Reference proteome</keyword>
<dbReference type="AlphaFoldDB" id="A0A917IB07"/>
<name>A0A917IB07_9MICO</name>
<gene>
    <name evidence="2" type="ORF">GCM10010921_01040</name>
</gene>
<proteinExistence type="predicted"/>
<feature type="compositionally biased region" description="Basic and acidic residues" evidence="1">
    <location>
        <begin position="289"/>
        <end position="300"/>
    </location>
</feature>
<evidence type="ECO:0000256" key="1">
    <source>
        <dbReference type="SAM" id="MobiDB-lite"/>
    </source>
</evidence>